<evidence type="ECO:0000256" key="6">
    <source>
        <dbReference type="ARBA" id="ARBA00023157"/>
    </source>
</evidence>
<accession>A0A673BW71</accession>
<dbReference type="FunCoup" id="A0A673BW71">
    <property type="interactions" value="530"/>
</dbReference>
<evidence type="ECO:0000256" key="7">
    <source>
        <dbReference type="ARBA" id="ARBA00044740"/>
    </source>
</evidence>
<keyword evidence="13" id="KW-1185">Reference proteome</keyword>
<evidence type="ECO:0000256" key="8">
    <source>
        <dbReference type="ARBA" id="ARBA00046726"/>
    </source>
</evidence>
<dbReference type="SMART" id="SM00199">
    <property type="entry name" value="SCY"/>
    <property type="match status" value="1"/>
</dbReference>
<protein>
    <recommendedName>
        <fullName evidence="9">C-C motif chemokine</fullName>
    </recommendedName>
</protein>
<organism evidence="12 13">
    <name type="scientific">Sphaeramia orbicularis</name>
    <name type="common">orbiculate cardinalfish</name>
    <dbReference type="NCBI Taxonomy" id="375764"/>
    <lineage>
        <taxon>Eukaryota</taxon>
        <taxon>Metazoa</taxon>
        <taxon>Chordata</taxon>
        <taxon>Craniata</taxon>
        <taxon>Vertebrata</taxon>
        <taxon>Euteleostomi</taxon>
        <taxon>Actinopterygii</taxon>
        <taxon>Neopterygii</taxon>
        <taxon>Teleostei</taxon>
        <taxon>Neoteleostei</taxon>
        <taxon>Acanthomorphata</taxon>
        <taxon>Gobiaria</taxon>
        <taxon>Kurtiformes</taxon>
        <taxon>Apogonoidei</taxon>
        <taxon>Apogonidae</taxon>
        <taxon>Apogoninae</taxon>
        <taxon>Sphaeramia</taxon>
    </lineage>
</organism>
<dbReference type="Pfam" id="PF00048">
    <property type="entry name" value="IL8"/>
    <property type="match status" value="1"/>
</dbReference>
<evidence type="ECO:0000313" key="13">
    <source>
        <dbReference type="Proteomes" id="UP000472271"/>
    </source>
</evidence>
<dbReference type="Proteomes" id="UP000472271">
    <property type="component" value="Chromosome 24"/>
</dbReference>
<evidence type="ECO:0000256" key="4">
    <source>
        <dbReference type="ARBA" id="ARBA00022525"/>
    </source>
</evidence>
<keyword evidence="5 9" id="KW-0732">Signal</keyword>
<feature type="region of interest" description="Disordered" evidence="10">
    <location>
        <begin position="93"/>
        <end position="117"/>
    </location>
</feature>
<comment type="similarity">
    <text evidence="2 9">Belongs to the intercrine beta (chemokine CC) family.</text>
</comment>
<dbReference type="InterPro" id="IPR000827">
    <property type="entry name" value="Chemokine_CC_CS"/>
</dbReference>
<dbReference type="Ensembl" id="ENSSORT00005048304.1">
    <property type="protein sequence ID" value="ENSSORP00005047131.1"/>
    <property type="gene ID" value="ENSSORG00005021567.1"/>
</dbReference>
<dbReference type="InParanoid" id="A0A673BW71"/>
<feature type="chain" id="PRO_5025717132" description="C-C motif chemokine" evidence="9">
    <location>
        <begin position="28"/>
        <end position="117"/>
    </location>
</feature>
<evidence type="ECO:0000259" key="11">
    <source>
        <dbReference type="SMART" id="SM00199"/>
    </source>
</evidence>
<gene>
    <name evidence="12" type="primary">ccl38a.4</name>
</gene>
<sequence>MMMMMMMKKSVFLVICTLLFSSLAVFASQSIFGPEECCFNHVQKRLPKNNVQDYRWTDRKCAKESVILVMRKGELCADPTEEWVMRIIRDQDRKKERLRATATATAGPPRVSPQYSE</sequence>
<reference evidence="12" key="1">
    <citation type="submission" date="2019-06" db="EMBL/GenBank/DDBJ databases">
        <authorList>
            <consortium name="Wellcome Sanger Institute Data Sharing"/>
        </authorList>
    </citation>
    <scope>NUCLEOTIDE SEQUENCE [LARGE SCALE GENOMIC DNA]</scope>
</reference>
<dbReference type="SUPFAM" id="SSF54117">
    <property type="entry name" value="Interleukin 8-like chemokines"/>
    <property type="match status" value="1"/>
</dbReference>
<dbReference type="InterPro" id="IPR036048">
    <property type="entry name" value="Interleukin_8-like_sf"/>
</dbReference>
<keyword evidence="3 9" id="KW-0202">Cytokine</keyword>
<evidence type="ECO:0000256" key="9">
    <source>
        <dbReference type="RuleBase" id="RU361150"/>
    </source>
</evidence>
<dbReference type="Gene3D" id="2.40.50.40">
    <property type="match status" value="1"/>
</dbReference>
<feature type="signal peptide" evidence="9">
    <location>
        <begin position="1"/>
        <end position="27"/>
    </location>
</feature>
<comment type="subunit">
    <text evidence="8">Self-associates. Also heterodimer of MIP-1-alpha(4-69) and MIP-1-beta(3-69). Interacts with CCR1.</text>
</comment>
<dbReference type="InterPro" id="IPR039809">
    <property type="entry name" value="Chemokine_b/g/d"/>
</dbReference>
<dbReference type="AlphaFoldDB" id="A0A673BW71"/>
<evidence type="ECO:0000256" key="3">
    <source>
        <dbReference type="ARBA" id="ARBA00022514"/>
    </source>
</evidence>
<dbReference type="PROSITE" id="PS00472">
    <property type="entry name" value="SMALL_CYTOKINES_CC"/>
    <property type="match status" value="1"/>
</dbReference>
<name>A0A673BW71_9TELE</name>
<dbReference type="OrthoDB" id="9447832at2759"/>
<evidence type="ECO:0000256" key="10">
    <source>
        <dbReference type="SAM" id="MobiDB-lite"/>
    </source>
</evidence>
<dbReference type="GO" id="GO:0006955">
    <property type="term" value="P:immune response"/>
    <property type="evidence" value="ECO:0007669"/>
    <property type="project" value="InterPro"/>
</dbReference>
<comment type="function">
    <text evidence="7">Monokine with inflammatory and chemokinetic properties. Binds to CCR1, CCR4 and CCR5. One of the major HIV-suppressive factors produced by CD8+ T-cells. Recombinant MIP-1-alpha induces a dose-dependent inhibition of different strains of HIV-1, HIV-2, and simian immunodeficiency virus (SIV).</text>
</comment>
<evidence type="ECO:0000313" key="12">
    <source>
        <dbReference type="Ensembl" id="ENSSORP00005047131.1"/>
    </source>
</evidence>
<dbReference type="PANTHER" id="PTHR12015">
    <property type="entry name" value="SMALL INDUCIBLE CYTOKINE A"/>
    <property type="match status" value="1"/>
</dbReference>
<dbReference type="InterPro" id="IPR001811">
    <property type="entry name" value="Chemokine_IL8-like_dom"/>
</dbReference>
<dbReference type="PANTHER" id="PTHR12015:SF183">
    <property type="entry name" value="C-C MOTIF CHEMOKINE 3"/>
    <property type="match status" value="1"/>
</dbReference>
<keyword evidence="4 9" id="KW-0964">Secreted</keyword>
<evidence type="ECO:0000256" key="1">
    <source>
        <dbReference type="ARBA" id="ARBA00004613"/>
    </source>
</evidence>
<dbReference type="CDD" id="cd00272">
    <property type="entry name" value="Chemokine_CC"/>
    <property type="match status" value="1"/>
</dbReference>
<evidence type="ECO:0000256" key="2">
    <source>
        <dbReference type="ARBA" id="ARBA00010868"/>
    </source>
</evidence>
<reference evidence="12" key="3">
    <citation type="submission" date="2025-09" db="UniProtKB">
        <authorList>
            <consortium name="Ensembl"/>
        </authorList>
    </citation>
    <scope>IDENTIFICATION</scope>
</reference>
<keyword evidence="9" id="KW-0145">Chemotaxis</keyword>
<proteinExistence type="inferred from homology"/>
<dbReference type="GO" id="GO:0008009">
    <property type="term" value="F:chemokine activity"/>
    <property type="evidence" value="ECO:0007669"/>
    <property type="project" value="InterPro"/>
</dbReference>
<reference evidence="12" key="2">
    <citation type="submission" date="2025-08" db="UniProtKB">
        <authorList>
            <consortium name="Ensembl"/>
        </authorList>
    </citation>
    <scope>IDENTIFICATION</scope>
</reference>
<keyword evidence="6" id="KW-1015">Disulfide bond</keyword>
<feature type="domain" description="Chemokine interleukin-8-like" evidence="11">
    <location>
        <begin position="34"/>
        <end position="91"/>
    </location>
</feature>
<dbReference type="GO" id="GO:0005615">
    <property type="term" value="C:extracellular space"/>
    <property type="evidence" value="ECO:0007669"/>
    <property type="project" value="UniProtKB-KW"/>
</dbReference>
<evidence type="ECO:0000256" key="5">
    <source>
        <dbReference type="ARBA" id="ARBA00022729"/>
    </source>
</evidence>
<comment type="subcellular location">
    <subcellularLocation>
        <location evidence="1 9">Secreted</location>
    </subcellularLocation>
</comment>